<reference evidence="3" key="1">
    <citation type="journal article" date="2021" name="Sci. Adv.">
        <title>The American lobster genome reveals insights on longevity, neural, and immune adaptations.</title>
        <authorList>
            <person name="Polinski J.M."/>
            <person name="Zimin A.V."/>
            <person name="Clark K.F."/>
            <person name="Kohn A.B."/>
            <person name="Sadowski N."/>
            <person name="Timp W."/>
            <person name="Ptitsyn A."/>
            <person name="Khanna P."/>
            <person name="Romanova D.Y."/>
            <person name="Williams P."/>
            <person name="Greenwood S.J."/>
            <person name="Moroz L.L."/>
            <person name="Walt D.R."/>
            <person name="Bodnar A.G."/>
        </authorList>
    </citation>
    <scope>NUCLEOTIDE SEQUENCE</scope>
    <source>
        <strain evidence="3">GMGI-L3</strain>
    </source>
</reference>
<organism evidence="3 4">
    <name type="scientific">Homarus americanus</name>
    <name type="common">American lobster</name>
    <dbReference type="NCBI Taxonomy" id="6706"/>
    <lineage>
        <taxon>Eukaryota</taxon>
        <taxon>Metazoa</taxon>
        <taxon>Ecdysozoa</taxon>
        <taxon>Arthropoda</taxon>
        <taxon>Crustacea</taxon>
        <taxon>Multicrustacea</taxon>
        <taxon>Malacostraca</taxon>
        <taxon>Eumalacostraca</taxon>
        <taxon>Eucarida</taxon>
        <taxon>Decapoda</taxon>
        <taxon>Pleocyemata</taxon>
        <taxon>Astacidea</taxon>
        <taxon>Nephropoidea</taxon>
        <taxon>Nephropidae</taxon>
        <taxon>Homarus</taxon>
    </lineage>
</organism>
<evidence type="ECO:0000256" key="2">
    <source>
        <dbReference type="SAM" id="Phobius"/>
    </source>
</evidence>
<protein>
    <submittedName>
        <fullName evidence="3">Monocarboxylate transporter 12-like 8</fullName>
    </submittedName>
</protein>
<keyword evidence="2" id="KW-0812">Transmembrane</keyword>
<dbReference type="InterPro" id="IPR011701">
    <property type="entry name" value="MFS"/>
</dbReference>
<comment type="caution">
    <text evidence="3">The sequence shown here is derived from an EMBL/GenBank/DDBJ whole genome shotgun (WGS) entry which is preliminary data.</text>
</comment>
<evidence type="ECO:0000313" key="4">
    <source>
        <dbReference type="Proteomes" id="UP000747542"/>
    </source>
</evidence>
<dbReference type="AlphaFoldDB" id="A0A8J5MY32"/>
<dbReference type="GO" id="GO:0008028">
    <property type="term" value="F:monocarboxylic acid transmembrane transporter activity"/>
    <property type="evidence" value="ECO:0007669"/>
    <property type="project" value="TreeGrafter"/>
</dbReference>
<feature type="transmembrane region" description="Helical" evidence="2">
    <location>
        <begin position="233"/>
        <end position="251"/>
    </location>
</feature>
<evidence type="ECO:0000256" key="1">
    <source>
        <dbReference type="SAM" id="MobiDB-lite"/>
    </source>
</evidence>
<keyword evidence="2" id="KW-1133">Transmembrane helix</keyword>
<keyword evidence="4" id="KW-1185">Reference proteome</keyword>
<feature type="transmembrane region" description="Helical" evidence="2">
    <location>
        <begin position="658"/>
        <end position="676"/>
    </location>
</feature>
<feature type="transmembrane region" description="Helical" evidence="2">
    <location>
        <begin position="620"/>
        <end position="646"/>
    </location>
</feature>
<dbReference type="InterPro" id="IPR050327">
    <property type="entry name" value="Proton-linked_MCT"/>
</dbReference>
<dbReference type="Pfam" id="PF07690">
    <property type="entry name" value="MFS_1"/>
    <property type="match status" value="2"/>
</dbReference>
<gene>
    <name evidence="3" type="ORF">Hamer_G017164</name>
</gene>
<feature type="transmembrane region" description="Helical" evidence="2">
    <location>
        <begin position="161"/>
        <end position="181"/>
    </location>
</feature>
<feature type="transmembrane region" description="Helical" evidence="2">
    <location>
        <begin position="257"/>
        <end position="283"/>
    </location>
</feature>
<dbReference type="PANTHER" id="PTHR11360">
    <property type="entry name" value="MONOCARBOXYLATE TRANSPORTER"/>
    <property type="match status" value="1"/>
</dbReference>
<evidence type="ECO:0000313" key="3">
    <source>
        <dbReference type="EMBL" id="KAG7167254.1"/>
    </source>
</evidence>
<sequence>MIMTMEKVASSPAMSTEGWSDEEVALSENEVAALNVALGMGMSVTANTEDVTERHTVADLSSIVPTSDRILSVARLQPVLETAETAESLSLLSGASDEPGESFTEKVASFYIGGDDGFSPREDKTSSSRRESVIGTRIVPVDGEKYGTAGKVMEFTPPDGGYGWVVAFSACFINMWIVGFMKSYGVLYVEIRSAFPEASAYHTSWVPSLLSTVGLITAPVTGTLCRRFTSRKVSVVGGLMCFLGLVLGSISTTMNQLILSLGLLTGMGAGFTTTPGILIVSLYFEKRRTFASAICVSGNALGGFFMPPLVNYLLVTYGLRGTLMLLGAMQLHICVASMLYRPISHHAIVQALEQQKLKEEEEETGQSVPKDKLLPTVPASPLPNPARDPTGSIPTTPLARSRALWQKVVRRRLSSTTSAKDEELQRQVSFLRSASMMNSIPDLTQYARSWAVTPDRSSLGSRSSMRTGVGLGSKSSLFNTTTSRLSLSKLPIFAEHPSVLRLSSEEDGKVTSVRLLRGNSRLLSQSRVAPGPDSRSQLARQTSIRTVQSRIMTSVIEAETEDKDIQVQPSTQSKDIVMEKEEATNDYSALREDEEKEVKSPSRCMMCCTFFDCALFKDPLFVILALSVFFMSCGAPFSLFFLPAYAETIDIPSSQVPTIMSISSIVDLCGRLGMGFVSDLGIFKMHHIYAVSGLMAATAVLLIPHISSYSWMSANLSMYGFGVGSWFVMVPPILAKHHGATHFASSYGLVRLFNGLMNFISPQFNGFLYDLTKDFRVLYSFMGSCMVFASFMVLILVPLVTHCKAVRATKQENDYIIKNPA</sequence>
<dbReference type="Proteomes" id="UP000747542">
    <property type="component" value="Unassembled WGS sequence"/>
</dbReference>
<feature type="transmembrane region" description="Helical" evidence="2">
    <location>
        <begin position="201"/>
        <end position="221"/>
    </location>
</feature>
<dbReference type="EMBL" id="JAHLQT010021820">
    <property type="protein sequence ID" value="KAG7167254.1"/>
    <property type="molecule type" value="Genomic_DNA"/>
</dbReference>
<proteinExistence type="predicted"/>
<keyword evidence="2" id="KW-0472">Membrane</keyword>
<feature type="transmembrane region" description="Helical" evidence="2">
    <location>
        <begin position="777"/>
        <end position="800"/>
    </location>
</feature>
<dbReference type="OrthoDB" id="2213137at2759"/>
<accession>A0A8J5MY32</accession>
<feature type="region of interest" description="Disordered" evidence="1">
    <location>
        <begin position="358"/>
        <end position="396"/>
    </location>
</feature>
<feature type="transmembrane region" description="Helical" evidence="2">
    <location>
        <begin position="290"/>
        <end position="310"/>
    </location>
</feature>
<feature type="transmembrane region" description="Helical" evidence="2">
    <location>
        <begin position="718"/>
        <end position="735"/>
    </location>
</feature>
<dbReference type="PANTHER" id="PTHR11360:SF306">
    <property type="entry name" value="RE01051P"/>
    <property type="match status" value="1"/>
</dbReference>
<name>A0A8J5MY32_HOMAM</name>
<feature type="transmembrane region" description="Helical" evidence="2">
    <location>
        <begin position="688"/>
        <end position="706"/>
    </location>
</feature>